<dbReference type="HOGENOM" id="CLU_1733997_0_0_1"/>
<sequence>MSLRIEAMGLHALPPRFHRLLLNQIFYSPADLVRPAKRRQLFLLLFTTAPESGGGELVLSMTQPNSNPVLPIRFTAEQKAILIQSDDEAQVQQKPISVPTKVLLSTSQQSSQRSTIAKSSVHKPAATRTTGGAHMIELSNPFSALDDLIDT</sequence>
<organism evidence="2 3">
    <name type="scientific">Brassica oleracea var. oleracea</name>
    <dbReference type="NCBI Taxonomy" id="109376"/>
    <lineage>
        <taxon>Eukaryota</taxon>
        <taxon>Viridiplantae</taxon>
        <taxon>Streptophyta</taxon>
        <taxon>Embryophyta</taxon>
        <taxon>Tracheophyta</taxon>
        <taxon>Spermatophyta</taxon>
        <taxon>Magnoliopsida</taxon>
        <taxon>eudicotyledons</taxon>
        <taxon>Gunneridae</taxon>
        <taxon>Pentapetalae</taxon>
        <taxon>rosids</taxon>
        <taxon>malvids</taxon>
        <taxon>Brassicales</taxon>
        <taxon>Brassicaceae</taxon>
        <taxon>Brassiceae</taxon>
        <taxon>Brassica</taxon>
    </lineage>
</organism>
<proteinExistence type="predicted"/>
<dbReference type="Proteomes" id="UP000032141">
    <property type="component" value="Chromosome C1"/>
</dbReference>
<protein>
    <submittedName>
        <fullName evidence="2">Uncharacterized protein</fullName>
    </submittedName>
</protein>
<feature type="region of interest" description="Disordered" evidence="1">
    <location>
        <begin position="109"/>
        <end position="132"/>
    </location>
</feature>
<dbReference type="EnsemblPlants" id="Bo1g057430.1">
    <property type="protein sequence ID" value="Bo1g057430.1"/>
    <property type="gene ID" value="Bo1g057430"/>
</dbReference>
<reference evidence="2" key="2">
    <citation type="submission" date="2015-03" db="UniProtKB">
        <authorList>
            <consortium name="EnsemblPlants"/>
        </authorList>
    </citation>
    <scope>IDENTIFICATION</scope>
</reference>
<evidence type="ECO:0000313" key="2">
    <source>
        <dbReference type="EnsemblPlants" id="Bo1g057430.1"/>
    </source>
</evidence>
<dbReference type="STRING" id="109376.A0A0D3A846"/>
<name>A0A0D3A846_BRAOL</name>
<dbReference type="Gramene" id="Bo1g057430.1">
    <property type="protein sequence ID" value="Bo1g057430.1"/>
    <property type="gene ID" value="Bo1g057430"/>
</dbReference>
<accession>A0A0D3A846</accession>
<dbReference type="AlphaFoldDB" id="A0A0D3A846"/>
<evidence type="ECO:0000313" key="3">
    <source>
        <dbReference type="Proteomes" id="UP000032141"/>
    </source>
</evidence>
<keyword evidence="3" id="KW-1185">Reference proteome</keyword>
<reference evidence="2 3" key="1">
    <citation type="journal article" date="2014" name="Genome Biol.">
        <title>Transcriptome and methylome profiling reveals relics of genome dominance in the mesopolyploid Brassica oleracea.</title>
        <authorList>
            <person name="Parkin I.A."/>
            <person name="Koh C."/>
            <person name="Tang H."/>
            <person name="Robinson S.J."/>
            <person name="Kagale S."/>
            <person name="Clarke W.E."/>
            <person name="Town C.D."/>
            <person name="Nixon J."/>
            <person name="Krishnakumar V."/>
            <person name="Bidwell S.L."/>
            <person name="Denoeud F."/>
            <person name="Belcram H."/>
            <person name="Links M.G."/>
            <person name="Just J."/>
            <person name="Clarke C."/>
            <person name="Bender T."/>
            <person name="Huebert T."/>
            <person name="Mason A.S."/>
            <person name="Pires J.C."/>
            <person name="Barker G."/>
            <person name="Moore J."/>
            <person name="Walley P.G."/>
            <person name="Manoli S."/>
            <person name="Batley J."/>
            <person name="Edwards D."/>
            <person name="Nelson M.N."/>
            <person name="Wang X."/>
            <person name="Paterson A.H."/>
            <person name="King G."/>
            <person name="Bancroft I."/>
            <person name="Chalhoub B."/>
            <person name="Sharpe A.G."/>
        </authorList>
    </citation>
    <scope>NUCLEOTIDE SEQUENCE</scope>
    <source>
        <strain evidence="2 3">cv. TO1000</strain>
    </source>
</reference>
<evidence type="ECO:0000256" key="1">
    <source>
        <dbReference type="SAM" id="MobiDB-lite"/>
    </source>
</evidence>